<evidence type="ECO:0000256" key="5">
    <source>
        <dbReference type="ARBA" id="ARBA00023136"/>
    </source>
</evidence>
<accession>A0A1D9DXM4</accession>
<feature type="transmembrane region" description="Helical" evidence="10">
    <location>
        <begin position="28"/>
        <end position="50"/>
    </location>
</feature>
<dbReference type="EMBL" id="CP015208">
    <property type="protein sequence ID" value="AOY55554.1"/>
    <property type="molecule type" value="Genomic_DNA"/>
</dbReference>
<keyword evidence="6" id="KW-0407">Ion channel</keyword>
<keyword evidence="12" id="KW-1185">Reference proteome</keyword>
<dbReference type="OrthoDB" id="4408652at2"/>
<evidence type="ECO:0000256" key="7">
    <source>
        <dbReference type="ARBA" id="ARBA00035120"/>
    </source>
</evidence>
<comment type="function">
    <text evidence="9">Fluoride-specific ion channel. Important for reducing fluoride concentration in the cell, thus reducing its toxicity.</text>
</comment>
<organism evidence="11 12">
    <name type="scientific">Candidatus Rhodoluna planktonica</name>
    <dbReference type="NCBI Taxonomy" id="535712"/>
    <lineage>
        <taxon>Bacteria</taxon>
        <taxon>Bacillati</taxon>
        <taxon>Actinomycetota</taxon>
        <taxon>Actinomycetes</taxon>
        <taxon>Micrococcales</taxon>
        <taxon>Microbacteriaceae</taxon>
        <taxon>Luna cluster</taxon>
        <taxon>Luna-1 subcluster</taxon>
        <taxon>Rhodoluna</taxon>
    </lineage>
</organism>
<comment type="similarity">
    <text evidence="7 10">Belongs to the fluoride channel Fluc/FEX (TC 1.A.43) family.</text>
</comment>
<keyword evidence="4 10" id="KW-1133">Transmembrane helix</keyword>
<dbReference type="Pfam" id="PF02537">
    <property type="entry name" value="CRCB"/>
    <property type="match status" value="1"/>
</dbReference>
<dbReference type="STRING" id="535712.A4Z71_00590"/>
<evidence type="ECO:0000313" key="12">
    <source>
        <dbReference type="Proteomes" id="UP000243784"/>
    </source>
</evidence>
<reference evidence="11 12" key="1">
    <citation type="journal article" date="2016" name="Biochim. Biophys. Acta">
        <title>Photochemical characterization of actinorhodopsin and its functional existence in the natural host.</title>
        <authorList>
            <person name="Nakamura S."/>
            <person name="Kikukawa T."/>
            <person name="Tamogami J."/>
            <person name="Kamiya M."/>
            <person name="Aizawa T."/>
            <person name="Hahn M.W."/>
            <person name="Ihara K."/>
            <person name="Kamo N."/>
            <person name="Demura M."/>
        </authorList>
    </citation>
    <scope>NUCLEOTIDE SEQUENCE [LARGE SCALE GENOMIC DNA]</scope>
    <source>
        <strain evidence="11 12">MWH-Dar1</strain>
    </source>
</reference>
<keyword evidence="6" id="KW-0813">Transport</keyword>
<protein>
    <recommendedName>
        <fullName evidence="10">Fluoride-specific ion channel</fullName>
    </recommendedName>
</protein>
<evidence type="ECO:0000256" key="8">
    <source>
        <dbReference type="ARBA" id="ARBA00035585"/>
    </source>
</evidence>
<comment type="subcellular location">
    <subcellularLocation>
        <location evidence="1">Cell membrane</location>
        <topology evidence="1">Multi-pass membrane protein</topology>
    </subcellularLocation>
</comment>
<evidence type="ECO:0000256" key="1">
    <source>
        <dbReference type="ARBA" id="ARBA00004651"/>
    </source>
</evidence>
<dbReference type="KEGG" id="rpla:A4Z71_00590"/>
<dbReference type="RefSeq" id="WP_070954071.1">
    <property type="nucleotide sequence ID" value="NZ_CP015208.1"/>
</dbReference>
<evidence type="ECO:0000256" key="10">
    <source>
        <dbReference type="RuleBase" id="RU004340"/>
    </source>
</evidence>
<sequence length="125" mass="13314">MPLSLPVIALTFAGGALGTMLRVLLTGLTDPLIGLFIVNTLGTAALAFSNHAKFFDNQQQRAFWSVGFAGGFTTMSGIALWLAAPIIDLENLLWIFGMVVQGLVVYGIVTQLVKRSRESSEAQGA</sequence>
<evidence type="ECO:0000256" key="4">
    <source>
        <dbReference type="ARBA" id="ARBA00022989"/>
    </source>
</evidence>
<dbReference type="AlphaFoldDB" id="A0A1D9DXM4"/>
<evidence type="ECO:0000256" key="2">
    <source>
        <dbReference type="ARBA" id="ARBA00022475"/>
    </source>
</evidence>
<dbReference type="Proteomes" id="UP000243784">
    <property type="component" value="Chromosome"/>
</dbReference>
<keyword evidence="5 10" id="KW-0472">Membrane</keyword>
<feature type="transmembrane region" description="Helical" evidence="10">
    <location>
        <begin position="62"/>
        <end position="87"/>
    </location>
</feature>
<evidence type="ECO:0000313" key="11">
    <source>
        <dbReference type="EMBL" id="AOY55554.1"/>
    </source>
</evidence>
<keyword evidence="3 10" id="KW-0812">Transmembrane</keyword>
<dbReference type="GO" id="GO:0034220">
    <property type="term" value="P:monoatomic ion transmembrane transport"/>
    <property type="evidence" value="ECO:0007669"/>
    <property type="project" value="UniProtKB-KW"/>
</dbReference>
<feature type="transmembrane region" description="Helical" evidence="10">
    <location>
        <begin position="93"/>
        <end position="113"/>
    </location>
</feature>
<name>A0A1D9DXM4_9MICO</name>
<evidence type="ECO:0000256" key="3">
    <source>
        <dbReference type="ARBA" id="ARBA00022692"/>
    </source>
</evidence>
<keyword evidence="2 10" id="KW-1003">Cell membrane</keyword>
<comment type="catalytic activity">
    <reaction evidence="8">
        <text>fluoride(in) = fluoride(out)</text>
        <dbReference type="Rhea" id="RHEA:76159"/>
        <dbReference type="ChEBI" id="CHEBI:17051"/>
    </reaction>
    <physiologicalReaction direction="left-to-right" evidence="8">
        <dbReference type="Rhea" id="RHEA:76160"/>
    </physiologicalReaction>
</comment>
<gene>
    <name evidence="11" type="ORF">A4Z71_00590</name>
</gene>
<keyword evidence="6" id="KW-0406">Ion transport</keyword>
<proteinExistence type="inferred from homology"/>
<evidence type="ECO:0000256" key="9">
    <source>
        <dbReference type="ARBA" id="ARBA00049940"/>
    </source>
</evidence>
<evidence type="ECO:0000256" key="6">
    <source>
        <dbReference type="ARBA" id="ARBA00023303"/>
    </source>
</evidence>
<dbReference type="InterPro" id="IPR003691">
    <property type="entry name" value="FluC"/>
</dbReference>
<dbReference type="GO" id="GO:0005886">
    <property type="term" value="C:plasma membrane"/>
    <property type="evidence" value="ECO:0007669"/>
    <property type="project" value="UniProtKB-SubCell"/>
</dbReference>